<dbReference type="CDD" id="cd00154">
    <property type="entry name" value="Rab"/>
    <property type="match status" value="1"/>
</dbReference>
<dbReference type="PRINTS" id="PR00449">
    <property type="entry name" value="RASTRNSFRMNG"/>
</dbReference>
<dbReference type="GO" id="GO:0005525">
    <property type="term" value="F:GTP binding"/>
    <property type="evidence" value="ECO:0007669"/>
    <property type="project" value="UniProtKB-KW"/>
</dbReference>
<accession>A0A9Q0LEF2</accession>
<dbReference type="InterPro" id="IPR027417">
    <property type="entry name" value="P-loop_NTPase"/>
</dbReference>
<dbReference type="SMART" id="SM00173">
    <property type="entry name" value="RAS"/>
    <property type="match status" value="1"/>
</dbReference>
<evidence type="ECO:0000256" key="1">
    <source>
        <dbReference type="ARBA" id="ARBA00022741"/>
    </source>
</evidence>
<dbReference type="Gene3D" id="3.40.50.300">
    <property type="entry name" value="P-loop containing nucleotide triphosphate hydrolases"/>
    <property type="match status" value="2"/>
</dbReference>
<gene>
    <name evidence="3" type="ORF">M0811_01860</name>
</gene>
<dbReference type="InterPro" id="IPR001806">
    <property type="entry name" value="Small_GTPase"/>
</dbReference>
<dbReference type="Pfam" id="PF00071">
    <property type="entry name" value="Ras"/>
    <property type="match status" value="1"/>
</dbReference>
<dbReference type="AlphaFoldDB" id="A0A9Q0LEF2"/>
<name>A0A9Q0LEF2_ANAIG</name>
<reference evidence="3" key="1">
    <citation type="submission" date="2022-10" db="EMBL/GenBank/DDBJ databases">
        <title>Novel sulphate-reducing endosymbionts in the free-living metamonad Anaeramoeba.</title>
        <authorList>
            <person name="Jerlstrom-Hultqvist J."/>
            <person name="Cepicka I."/>
            <person name="Gallot-Lavallee L."/>
            <person name="Salas-Leiva D."/>
            <person name="Curtis B.A."/>
            <person name="Zahonova K."/>
            <person name="Pipaliya S."/>
            <person name="Dacks J."/>
            <person name="Roger A.J."/>
        </authorList>
    </citation>
    <scope>NUCLEOTIDE SEQUENCE</scope>
    <source>
        <strain evidence="3">BMAN</strain>
    </source>
</reference>
<dbReference type="SUPFAM" id="SSF48371">
    <property type="entry name" value="ARM repeat"/>
    <property type="match status" value="1"/>
</dbReference>
<dbReference type="Proteomes" id="UP001149090">
    <property type="component" value="Unassembled WGS sequence"/>
</dbReference>
<dbReference type="PROSITE" id="PS51419">
    <property type="entry name" value="RAB"/>
    <property type="match status" value="1"/>
</dbReference>
<keyword evidence="1" id="KW-0547">Nucleotide-binding</keyword>
<dbReference type="SUPFAM" id="SSF52540">
    <property type="entry name" value="P-loop containing nucleoside triphosphate hydrolases"/>
    <property type="match status" value="1"/>
</dbReference>
<dbReference type="SMART" id="SM00174">
    <property type="entry name" value="RHO"/>
    <property type="match status" value="1"/>
</dbReference>
<dbReference type="SMART" id="SM00175">
    <property type="entry name" value="RAB"/>
    <property type="match status" value="1"/>
</dbReference>
<evidence type="ECO:0000313" key="3">
    <source>
        <dbReference type="EMBL" id="KAJ5070879.1"/>
    </source>
</evidence>
<evidence type="ECO:0000313" key="4">
    <source>
        <dbReference type="Proteomes" id="UP001149090"/>
    </source>
</evidence>
<proteinExistence type="predicted"/>
<dbReference type="InterPro" id="IPR011989">
    <property type="entry name" value="ARM-like"/>
</dbReference>
<dbReference type="PROSITE" id="PS51421">
    <property type="entry name" value="RAS"/>
    <property type="match status" value="1"/>
</dbReference>
<organism evidence="3 4">
    <name type="scientific">Anaeramoeba ignava</name>
    <name type="common">Anaerobic marine amoeba</name>
    <dbReference type="NCBI Taxonomy" id="1746090"/>
    <lineage>
        <taxon>Eukaryota</taxon>
        <taxon>Metamonada</taxon>
        <taxon>Anaeramoebidae</taxon>
        <taxon>Anaeramoeba</taxon>
    </lineage>
</organism>
<keyword evidence="4" id="KW-1185">Reference proteome</keyword>
<keyword evidence="2" id="KW-0342">GTP-binding</keyword>
<dbReference type="InterPro" id="IPR050227">
    <property type="entry name" value="Rab"/>
</dbReference>
<sequence length="265" mass="30824">MNNFPTNEIIQENSCFALRKFTETNKKKSIQFENLNGIDLILKTMINFPNNQQIQFQSFSIFINIGKEKENQNKIKELFGIEIIILSIIKFEKDKNLKKQGFKALSNLGLKNKEIQNQIKTKKELKIEDFRKIEKKDVPKDSDYILLKIILLGGDNIGKTQIVNRFVNNSFRVDSAPTIGIDYEEIFLEVNGKIIILQIWDTPSQERKVSKEEAQKFADKIGIPFIETSAKENINIDEAFFLLIKMILQNPNFYEKLLNSKLEKI</sequence>
<evidence type="ECO:0000256" key="2">
    <source>
        <dbReference type="ARBA" id="ARBA00023134"/>
    </source>
</evidence>
<protein>
    <submittedName>
        <fullName evidence="3">Small rab-related gtpase</fullName>
    </submittedName>
</protein>
<dbReference type="EMBL" id="JAPDFW010000092">
    <property type="protein sequence ID" value="KAJ5070879.1"/>
    <property type="molecule type" value="Genomic_DNA"/>
</dbReference>
<dbReference type="Gene3D" id="1.25.10.10">
    <property type="entry name" value="Leucine-rich Repeat Variant"/>
    <property type="match status" value="1"/>
</dbReference>
<dbReference type="InterPro" id="IPR016024">
    <property type="entry name" value="ARM-type_fold"/>
</dbReference>
<dbReference type="GO" id="GO:0003924">
    <property type="term" value="F:GTPase activity"/>
    <property type="evidence" value="ECO:0007669"/>
    <property type="project" value="InterPro"/>
</dbReference>
<comment type="caution">
    <text evidence="3">The sequence shown here is derived from an EMBL/GenBank/DDBJ whole genome shotgun (WGS) entry which is preliminary data.</text>
</comment>
<dbReference type="PANTHER" id="PTHR47977">
    <property type="entry name" value="RAS-RELATED PROTEIN RAB"/>
    <property type="match status" value="1"/>
</dbReference>